<evidence type="ECO:0000313" key="9">
    <source>
        <dbReference type="EMBL" id="ORY55835.1"/>
    </source>
</evidence>
<dbReference type="GeneID" id="63780787"/>
<keyword evidence="2 7" id="KW-0732">Signal</keyword>
<dbReference type="OrthoDB" id="96314at2759"/>
<feature type="modified residue" description="3-oxoalanine (Cys)" evidence="6">
    <location>
        <position position="71"/>
    </location>
</feature>
<name>A0A1Y2DB02_9PEZI</name>
<keyword evidence="10" id="KW-1185">Reference proteome</keyword>
<dbReference type="GO" id="GO:0005539">
    <property type="term" value="F:glycosaminoglycan binding"/>
    <property type="evidence" value="ECO:0007669"/>
    <property type="project" value="TreeGrafter"/>
</dbReference>
<dbReference type="GO" id="GO:0008449">
    <property type="term" value="F:N-acetylglucosamine-6-sulfatase activity"/>
    <property type="evidence" value="ECO:0007669"/>
    <property type="project" value="TreeGrafter"/>
</dbReference>
<dbReference type="InterPro" id="IPR024607">
    <property type="entry name" value="Sulfatase_CS"/>
</dbReference>
<dbReference type="EC" id="3.1.6.1" evidence="5"/>
<dbReference type="EMBL" id="MCFJ01000025">
    <property type="protein sequence ID" value="ORY55835.1"/>
    <property type="molecule type" value="Genomic_DNA"/>
</dbReference>
<dbReference type="STRING" id="1141098.A0A1Y2DB02"/>
<dbReference type="InterPro" id="IPR000917">
    <property type="entry name" value="Sulfatase_N"/>
</dbReference>
<dbReference type="Gene3D" id="3.40.720.10">
    <property type="entry name" value="Alkaline Phosphatase, subunit A"/>
    <property type="match status" value="1"/>
</dbReference>
<evidence type="ECO:0000313" key="10">
    <source>
        <dbReference type="Proteomes" id="UP000193689"/>
    </source>
</evidence>
<dbReference type="RefSeq" id="XP_040709787.1">
    <property type="nucleotide sequence ID" value="XM_040864575.1"/>
</dbReference>
<feature type="chain" id="PRO_5012711420" description="Arylsulfatase" evidence="7">
    <location>
        <begin position="23"/>
        <end position="571"/>
    </location>
</feature>
<accession>A0A1Y2DB02</accession>
<evidence type="ECO:0000256" key="6">
    <source>
        <dbReference type="PIRSR" id="PIRSR000972-50"/>
    </source>
</evidence>
<proteinExistence type="inferred from homology"/>
<feature type="domain" description="Sulfatase N-terminal" evidence="8">
    <location>
        <begin position="27"/>
        <end position="372"/>
    </location>
</feature>
<dbReference type="CDD" id="cd16147">
    <property type="entry name" value="G6S"/>
    <property type="match status" value="1"/>
</dbReference>
<dbReference type="PANTHER" id="PTHR43108">
    <property type="entry name" value="N-ACETYLGLUCOSAMINE-6-SULFATASE FAMILY MEMBER"/>
    <property type="match status" value="1"/>
</dbReference>
<comment type="similarity">
    <text evidence="1 5">Belongs to the sulfatase family.</text>
</comment>
<dbReference type="PIRSF" id="PIRSF000972">
    <property type="entry name" value="Arylsulf_plant"/>
    <property type="match status" value="1"/>
</dbReference>
<keyword evidence="4" id="KW-0325">Glycoprotein</keyword>
<dbReference type="AlphaFoldDB" id="A0A1Y2DB02"/>
<evidence type="ECO:0000256" key="7">
    <source>
        <dbReference type="SAM" id="SignalP"/>
    </source>
</evidence>
<dbReference type="GO" id="GO:0018958">
    <property type="term" value="P:phenol-containing compound metabolic process"/>
    <property type="evidence" value="ECO:0007669"/>
    <property type="project" value="InterPro"/>
</dbReference>
<dbReference type="InParanoid" id="A0A1Y2DB02"/>
<gene>
    <name evidence="9" type="ORF">BCR38DRAFT_490839</name>
</gene>
<sequence length="571" mass="63673">MTSLKRIALVGLAMANTGFCVAASTKPNFVFIMTDDQDLHLSSLDYQPLIKKHLTDEGTTFNKHYCTVSLCCPSRVSLLTGKAAHNTNVTDVALPYGGYEQFINNGLHEKYLPVWLQEAGYNTYYTGKLMNGFKVETYNNPYPAGWTETDFLIDPQTYWYYNSSMSRNNETYRYLPGNYSTDVVASSALEFLDTAIAADSPFFVGVTPIGPHAEMQPSASGVFQLPTPADRHKDLFPNITAPRTASFNKLRSGGASYLSSLPELNATEIEYIDLFYRRRIQSLQSIDELVESVVTKLSAHPDVLANTYIIYTSDNGFHLGQHRLAPGKTCNIEEDINVPFVVRGPGVAKGATYNYSTTHTDIVPTLFQLANITLHDDFDGEPIPVTTELQQQLTAKSEHVNVEYWGTGITEGTLPNWISGVLYNNTYKHVRVIADAYDLSYTVWCTNEHELFDLTTDPFQMTNLYAQSGSISGYNSTKLTARLDALLLTLKSCKGRACSRPWETLHPQGDVASLADAMNAQYDEFYLQQQLKVSFSACADGHLTQFEGALEPVPYGGADVRRLVKNWEMWS</sequence>
<dbReference type="InterPro" id="IPR012083">
    <property type="entry name" value="Arylsulfatase"/>
</dbReference>
<dbReference type="InterPro" id="IPR017850">
    <property type="entry name" value="Alkaline_phosphatase_core_sf"/>
</dbReference>
<evidence type="ECO:0000259" key="8">
    <source>
        <dbReference type="Pfam" id="PF00884"/>
    </source>
</evidence>
<evidence type="ECO:0000256" key="3">
    <source>
        <dbReference type="ARBA" id="ARBA00022801"/>
    </source>
</evidence>
<dbReference type="PANTHER" id="PTHR43108:SF8">
    <property type="entry name" value="SD21168P"/>
    <property type="match status" value="1"/>
</dbReference>
<feature type="signal peptide" evidence="7">
    <location>
        <begin position="1"/>
        <end position="22"/>
    </location>
</feature>
<comment type="caution">
    <text evidence="9">The sequence shown here is derived from an EMBL/GenBank/DDBJ whole genome shotgun (WGS) entry which is preliminary data.</text>
</comment>
<dbReference type="PROSITE" id="PS00523">
    <property type="entry name" value="SULFATASE_1"/>
    <property type="match status" value="1"/>
</dbReference>
<protein>
    <recommendedName>
        <fullName evidence="5">Arylsulfatase</fullName>
        <shortName evidence="5">AS</shortName>
        <ecNumber evidence="5">3.1.6.1</ecNumber>
    </recommendedName>
    <alternativeName>
        <fullName evidence="5">Aryl-sulfate sulphohydrolase</fullName>
    </alternativeName>
</protein>
<organism evidence="9 10">
    <name type="scientific">Pseudomassariella vexata</name>
    <dbReference type="NCBI Taxonomy" id="1141098"/>
    <lineage>
        <taxon>Eukaryota</taxon>
        <taxon>Fungi</taxon>
        <taxon>Dikarya</taxon>
        <taxon>Ascomycota</taxon>
        <taxon>Pezizomycotina</taxon>
        <taxon>Sordariomycetes</taxon>
        <taxon>Xylariomycetidae</taxon>
        <taxon>Amphisphaeriales</taxon>
        <taxon>Pseudomassariaceae</taxon>
        <taxon>Pseudomassariella</taxon>
    </lineage>
</organism>
<comment type="PTM">
    <text evidence="6">The conversion to 3-oxoalanine (also known as C-formylglycine, FGly), of a serine or cysteine residue in prokaryotes and of a cysteine residue in eukaryotes, is critical for catalytic activity.</text>
</comment>
<comment type="catalytic activity">
    <reaction evidence="5">
        <text>an aryl sulfate + H2O = a phenol + sulfate + H(+)</text>
        <dbReference type="Rhea" id="RHEA:17261"/>
        <dbReference type="ChEBI" id="CHEBI:15377"/>
        <dbReference type="ChEBI" id="CHEBI:15378"/>
        <dbReference type="ChEBI" id="CHEBI:16189"/>
        <dbReference type="ChEBI" id="CHEBI:33853"/>
        <dbReference type="ChEBI" id="CHEBI:140317"/>
        <dbReference type="EC" id="3.1.6.1"/>
    </reaction>
</comment>
<dbReference type="Proteomes" id="UP000193689">
    <property type="component" value="Unassembled WGS sequence"/>
</dbReference>
<keyword evidence="3 5" id="KW-0378">Hydrolase</keyword>
<evidence type="ECO:0000256" key="5">
    <source>
        <dbReference type="PIRNR" id="PIRNR000972"/>
    </source>
</evidence>
<dbReference type="SUPFAM" id="SSF53649">
    <property type="entry name" value="Alkaline phosphatase-like"/>
    <property type="match status" value="1"/>
</dbReference>
<evidence type="ECO:0000256" key="2">
    <source>
        <dbReference type="ARBA" id="ARBA00022729"/>
    </source>
</evidence>
<evidence type="ECO:0000256" key="1">
    <source>
        <dbReference type="ARBA" id="ARBA00008779"/>
    </source>
</evidence>
<reference evidence="9 10" key="1">
    <citation type="submission" date="2016-07" db="EMBL/GenBank/DDBJ databases">
        <title>Pervasive Adenine N6-methylation of Active Genes in Fungi.</title>
        <authorList>
            <consortium name="DOE Joint Genome Institute"/>
            <person name="Mondo S.J."/>
            <person name="Dannebaum R.O."/>
            <person name="Kuo R.C."/>
            <person name="Labutti K."/>
            <person name="Haridas S."/>
            <person name="Kuo A."/>
            <person name="Salamov A."/>
            <person name="Ahrendt S.R."/>
            <person name="Lipzen A."/>
            <person name="Sullivan W."/>
            <person name="Andreopoulos W.B."/>
            <person name="Clum A."/>
            <person name="Lindquist E."/>
            <person name="Daum C."/>
            <person name="Ramamoorthy G.K."/>
            <person name="Gryganskyi A."/>
            <person name="Culley D."/>
            <person name="Magnuson J.K."/>
            <person name="James T.Y."/>
            <person name="O'Malley M.A."/>
            <person name="Stajich J.E."/>
            <person name="Spatafora J.W."/>
            <person name="Visel A."/>
            <person name="Grigoriev I.V."/>
        </authorList>
    </citation>
    <scope>NUCLEOTIDE SEQUENCE [LARGE SCALE GENOMIC DNA]</scope>
    <source>
        <strain evidence="9 10">CBS 129021</strain>
    </source>
</reference>
<dbReference type="GO" id="GO:0004065">
    <property type="term" value="F:arylsulfatase activity"/>
    <property type="evidence" value="ECO:0007669"/>
    <property type="project" value="UniProtKB-UniRule"/>
</dbReference>
<dbReference type="Pfam" id="PF00884">
    <property type="entry name" value="Sulfatase"/>
    <property type="match status" value="1"/>
</dbReference>
<dbReference type="FunFam" id="3.40.720.10:FF:000051">
    <property type="entry name" value="Arylsulfatase"/>
    <property type="match status" value="1"/>
</dbReference>
<evidence type="ECO:0000256" key="4">
    <source>
        <dbReference type="ARBA" id="ARBA00023180"/>
    </source>
</evidence>